<dbReference type="PIRSF" id="PIRSF000390">
    <property type="entry name" value="PLP_StrS"/>
    <property type="match status" value="1"/>
</dbReference>
<dbReference type="GO" id="GO:0030170">
    <property type="term" value="F:pyridoxal phosphate binding"/>
    <property type="evidence" value="ECO:0007669"/>
    <property type="project" value="TreeGrafter"/>
</dbReference>
<evidence type="ECO:0000313" key="5">
    <source>
        <dbReference type="EMBL" id="MBB3117081.1"/>
    </source>
</evidence>
<dbReference type="Gene3D" id="3.40.640.10">
    <property type="entry name" value="Type I PLP-dependent aspartate aminotransferase-like (Major domain)"/>
    <property type="match status" value="1"/>
</dbReference>
<dbReference type="InterPro" id="IPR000653">
    <property type="entry name" value="DegT/StrS_aminotransferase"/>
</dbReference>
<dbReference type="GO" id="GO:0000271">
    <property type="term" value="P:polysaccharide biosynthetic process"/>
    <property type="evidence" value="ECO:0007669"/>
    <property type="project" value="TreeGrafter"/>
</dbReference>
<comment type="similarity">
    <text evidence="1 4">Belongs to the DegT/DnrJ/EryC1 family.</text>
</comment>
<dbReference type="InterPro" id="IPR015422">
    <property type="entry name" value="PyrdxlP-dep_Trfase_small"/>
</dbReference>
<sequence length="427" mass="46412">MGNISISDVKPKADSGFGATLPASTPAPAAANFPRSRLPVAPPLSMASFRRGGGPHVPSILDAGAARLVTSGRVAIALALRQMGVGAGDTVLVPSYHCASMVEPVIWSGATPVFYRINPDTSVKLDDVAAKLDGRAKVLMATNYFGFPQDLAALRAFCDARGLLLLEDCAHSFLGEYKGKPLGSYGDYAIASSMKFFPIYEGGCLVSARHALDQVALQSAGLGFEAKVLINTLEEGFAYNRLRLLKALCWLPMTLKNLLWSQIKARRHTGAQSMAPGSSDGGFGFDPRWLDKRSSFFARAMLKLVSRTRMGALRRRNYLRLQQALDGLPGCRPLHPVLPDGVYPWVFPLLTDDPHAIFGTLKMAGVPVIRFGEYLWQGVDASVCATSVDLSRRVLQFPCHQELTEQEMEWMVDHIRNALLAQKAPPL</sequence>
<organism evidence="5 6">
    <name type="scientific">Pseudoduganella violacea</name>
    <dbReference type="NCBI Taxonomy" id="1715466"/>
    <lineage>
        <taxon>Bacteria</taxon>
        <taxon>Pseudomonadati</taxon>
        <taxon>Pseudomonadota</taxon>
        <taxon>Betaproteobacteria</taxon>
        <taxon>Burkholderiales</taxon>
        <taxon>Oxalobacteraceae</taxon>
        <taxon>Telluria group</taxon>
        <taxon>Pseudoduganella</taxon>
    </lineage>
</organism>
<name>A0A7W5FS27_9BURK</name>
<feature type="active site" description="Proton acceptor" evidence="2">
    <location>
        <position position="195"/>
    </location>
</feature>
<dbReference type="InterPro" id="IPR015421">
    <property type="entry name" value="PyrdxlP-dep_Trfase_major"/>
</dbReference>
<dbReference type="GO" id="GO:0008483">
    <property type="term" value="F:transaminase activity"/>
    <property type="evidence" value="ECO:0007669"/>
    <property type="project" value="TreeGrafter"/>
</dbReference>
<evidence type="ECO:0000256" key="2">
    <source>
        <dbReference type="PIRSR" id="PIRSR000390-1"/>
    </source>
</evidence>
<evidence type="ECO:0000256" key="4">
    <source>
        <dbReference type="RuleBase" id="RU004508"/>
    </source>
</evidence>
<evidence type="ECO:0000313" key="6">
    <source>
        <dbReference type="Proteomes" id="UP000541535"/>
    </source>
</evidence>
<evidence type="ECO:0000256" key="1">
    <source>
        <dbReference type="ARBA" id="ARBA00037999"/>
    </source>
</evidence>
<dbReference type="EMBL" id="JACHXD010000001">
    <property type="protein sequence ID" value="MBB3117081.1"/>
    <property type="molecule type" value="Genomic_DNA"/>
</dbReference>
<dbReference type="Pfam" id="PF01041">
    <property type="entry name" value="DegT_DnrJ_EryC1"/>
    <property type="match status" value="1"/>
</dbReference>
<proteinExistence type="inferred from homology"/>
<dbReference type="AlphaFoldDB" id="A0A7W5FS27"/>
<reference evidence="5 6" key="1">
    <citation type="submission" date="2020-08" db="EMBL/GenBank/DDBJ databases">
        <title>Genomic Encyclopedia of Type Strains, Phase III (KMG-III): the genomes of soil and plant-associated and newly described type strains.</title>
        <authorList>
            <person name="Whitman W."/>
        </authorList>
    </citation>
    <scope>NUCLEOTIDE SEQUENCE [LARGE SCALE GENOMIC DNA]</scope>
    <source>
        <strain evidence="5 6">CECT 8897</strain>
    </source>
</reference>
<dbReference type="PANTHER" id="PTHR30244">
    <property type="entry name" value="TRANSAMINASE"/>
    <property type="match status" value="1"/>
</dbReference>
<dbReference type="PANTHER" id="PTHR30244:SF34">
    <property type="entry name" value="DTDP-4-AMINO-4,6-DIDEOXYGALACTOSE TRANSAMINASE"/>
    <property type="match status" value="1"/>
</dbReference>
<keyword evidence="6" id="KW-1185">Reference proteome</keyword>
<protein>
    <submittedName>
        <fullName evidence="5">dTDP-4-amino-4,6-dideoxygalactose transaminase</fullName>
    </submittedName>
</protein>
<dbReference type="Proteomes" id="UP000541535">
    <property type="component" value="Unassembled WGS sequence"/>
</dbReference>
<keyword evidence="3 4" id="KW-0663">Pyridoxal phosphate</keyword>
<dbReference type="InterPro" id="IPR015424">
    <property type="entry name" value="PyrdxlP-dep_Trfase"/>
</dbReference>
<comment type="caution">
    <text evidence="5">The sequence shown here is derived from an EMBL/GenBank/DDBJ whole genome shotgun (WGS) entry which is preliminary data.</text>
</comment>
<dbReference type="RefSeq" id="WP_229426003.1">
    <property type="nucleotide sequence ID" value="NZ_JACHXD010000001.1"/>
</dbReference>
<evidence type="ECO:0000256" key="3">
    <source>
        <dbReference type="PIRSR" id="PIRSR000390-2"/>
    </source>
</evidence>
<dbReference type="Gene3D" id="3.90.1150.10">
    <property type="entry name" value="Aspartate Aminotransferase, domain 1"/>
    <property type="match status" value="1"/>
</dbReference>
<dbReference type="SUPFAM" id="SSF53383">
    <property type="entry name" value="PLP-dependent transferases"/>
    <property type="match status" value="1"/>
</dbReference>
<gene>
    <name evidence="5" type="ORF">FHS03_000100</name>
</gene>
<feature type="modified residue" description="N6-(pyridoxal phosphate)lysine" evidence="3">
    <location>
        <position position="195"/>
    </location>
</feature>
<accession>A0A7W5FS27</accession>